<dbReference type="PANTHER" id="PTHR22835">
    <property type="entry name" value="ZINC FINGER FYVE DOMAIN CONTAINING PROTEIN"/>
    <property type="match status" value="1"/>
</dbReference>
<keyword evidence="2" id="KW-0325">Glycoprotein</keyword>
<dbReference type="InterPro" id="IPR036514">
    <property type="entry name" value="SGNH_hydro_sf"/>
</dbReference>
<evidence type="ECO:0000256" key="1">
    <source>
        <dbReference type="ARBA" id="ARBA00008668"/>
    </source>
</evidence>
<keyword evidence="4" id="KW-1185">Reference proteome</keyword>
<protein>
    <submittedName>
        <fullName evidence="3">Uncharacterized protein</fullName>
    </submittedName>
</protein>
<dbReference type="AlphaFoldDB" id="A0A2Z6M928"/>
<dbReference type="GO" id="GO:0016788">
    <property type="term" value="F:hydrolase activity, acting on ester bonds"/>
    <property type="evidence" value="ECO:0007669"/>
    <property type="project" value="InterPro"/>
</dbReference>
<evidence type="ECO:0000256" key="2">
    <source>
        <dbReference type="ARBA" id="ARBA00023180"/>
    </source>
</evidence>
<proteinExistence type="inferred from homology"/>
<gene>
    <name evidence="3" type="ORF">TSUD_165420</name>
</gene>
<dbReference type="Gene3D" id="3.40.50.1110">
    <property type="entry name" value="SGNH hydrolase"/>
    <property type="match status" value="1"/>
</dbReference>
<dbReference type="InterPro" id="IPR001087">
    <property type="entry name" value="GDSL"/>
</dbReference>
<dbReference type="SUPFAM" id="SSF52266">
    <property type="entry name" value="SGNH hydrolase"/>
    <property type="match status" value="1"/>
</dbReference>
<evidence type="ECO:0000313" key="3">
    <source>
        <dbReference type="EMBL" id="GAU29024.1"/>
    </source>
</evidence>
<dbReference type="OrthoDB" id="1600564at2759"/>
<dbReference type="Proteomes" id="UP000242715">
    <property type="component" value="Unassembled WGS sequence"/>
</dbReference>
<reference evidence="4" key="1">
    <citation type="journal article" date="2017" name="Front. Plant Sci.">
        <title>Climate Clever Clovers: New Paradigm to Reduce the Environmental Footprint of Ruminants by Breeding Low Methanogenic Forages Utilizing Haplotype Variation.</title>
        <authorList>
            <person name="Kaur P."/>
            <person name="Appels R."/>
            <person name="Bayer P.E."/>
            <person name="Keeble-Gagnere G."/>
            <person name="Wang J."/>
            <person name="Hirakawa H."/>
            <person name="Shirasawa K."/>
            <person name="Vercoe P."/>
            <person name="Stefanova K."/>
            <person name="Durmic Z."/>
            <person name="Nichols P."/>
            <person name="Revell C."/>
            <person name="Isobe S.N."/>
            <person name="Edwards D."/>
            <person name="Erskine W."/>
        </authorList>
    </citation>
    <scope>NUCLEOTIDE SEQUENCE [LARGE SCALE GENOMIC DNA]</scope>
    <source>
        <strain evidence="4">cv. Daliak</strain>
    </source>
</reference>
<accession>A0A2Z6M928</accession>
<comment type="similarity">
    <text evidence="1">Belongs to the 'GDSL' lipolytic enzyme family.</text>
</comment>
<organism evidence="3 4">
    <name type="scientific">Trifolium subterraneum</name>
    <name type="common">Subterranean clover</name>
    <dbReference type="NCBI Taxonomy" id="3900"/>
    <lineage>
        <taxon>Eukaryota</taxon>
        <taxon>Viridiplantae</taxon>
        <taxon>Streptophyta</taxon>
        <taxon>Embryophyta</taxon>
        <taxon>Tracheophyta</taxon>
        <taxon>Spermatophyta</taxon>
        <taxon>Magnoliopsida</taxon>
        <taxon>eudicotyledons</taxon>
        <taxon>Gunneridae</taxon>
        <taxon>Pentapetalae</taxon>
        <taxon>rosids</taxon>
        <taxon>fabids</taxon>
        <taxon>Fabales</taxon>
        <taxon>Fabaceae</taxon>
        <taxon>Papilionoideae</taxon>
        <taxon>50 kb inversion clade</taxon>
        <taxon>NPAAA clade</taxon>
        <taxon>Hologalegina</taxon>
        <taxon>IRL clade</taxon>
        <taxon>Trifolieae</taxon>
        <taxon>Trifolium</taxon>
    </lineage>
</organism>
<name>A0A2Z6M928_TRISU</name>
<dbReference type="Pfam" id="PF00657">
    <property type="entry name" value="Lipase_GDSL"/>
    <property type="match status" value="1"/>
</dbReference>
<evidence type="ECO:0000313" key="4">
    <source>
        <dbReference type="Proteomes" id="UP000242715"/>
    </source>
</evidence>
<dbReference type="EMBL" id="DF973386">
    <property type="protein sequence ID" value="GAU29024.1"/>
    <property type="molecule type" value="Genomic_DNA"/>
</dbReference>
<sequence length="214" mass="24269">MEQILQLFNQFKARTKLLYQEANNAYERSKLPVPEEFSKALYTFDIGQNDLSVGFRKMNFDQIRESMPDIVNQLASAVKNGCVKDQNVMAIEFNKQLKDRIVKLRTELPEAAITYVDVYAAKYGLISNTKNEGFVDPMKICCGYHVNDTHIWCGNLGTANGKDVWGTACEKPSTYVSWDGVHYAEAANHWVADRILNGTFTDPPTPISQACYRH</sequence>
<dbReference type="PANTHER" id="PTHR22835:SF219">
    <property type="entry name" value="GDSL-LIKE LIPASE_ACYLHYDROLASE"/>
    <property type="match status" value="1"/>
</dbReference>